<protein>
    <recommendedName>
        <fullName evidence="3">HEAT repeat domain-containing protein</fullName>
    </recommendedName>
</protein>
<evidence type="ECO:0008006" key="3">
    <source>
        <dbReference type="Google" id="ProtNLM"/>
    </source>
</evidence>
<dbReference type="RefSeq" id="WP_269658919.1">
    <property type="nucleotide sequence ID" value="NZ_CP114413.1"/>
</dbReference>
<dbReference type="SUPFAM" id="SSF48371">
    <property type="entry name" value="ARM repeat"/>
    <property type="match status" value="1"/>
</dbReference>
<dbReference type="Proteomes" id="UP001164439">
    <property type="component" value="Chromosome"/>
</dbReference>
<dbReference type="Gene3D" id="1.25.10.10">
    <property type="entry name" value="Leucine-rich Repeat Variant"/>
    <property type="match status" value="1"/>
</dbReference>
<name>A0ABY7KCI3_9ACTN</name>
<accession>A0ABY7KCI3</accession>
<dbReference type="InterPro" id="IPR011989">
    <property type="entry name" value="ARM-like"/>
</dbReference>
<sequence>MDLDGGPDVGALLAALETEAAEARAAALDHLVSASWRDDDFAVATARAVPELARLSRELPGPRADLLRLLGDLADRDDWPDAAGPVQRAVTAELPSLLPFAQDAEPAVRDAVLTLVMACRHRDSRPLLWARLTEESDPEVRGHAVTALALLEPGPGAWRSELLTDPEPKVRLAAAEDLLRTTEPPFPDDLVDSCARAYAADPYELDEAYWAPAPHQRFTDRLLEDPEAALRAAAGGVPLTSAIEGRWRDREADVLPFALRDLEEYDWGLHRLARLCGELTDPDLHARVRDRVRPYLADDFALRAATVTALARARAPEAVTEAVRLVEDDPGGPPGAYGVVLAVRAVTEVFGAGALPVARAVAGRIGRTHADLIRVLEGYPEVAVDVVDEIAALVGRYEGSHAWAAVDLLGALGPAAGEAAAGALRAEATGGDHFSVAVYASMAHFRVTGDPELALQLLAREGPLRWPGFAAELGPAGAPLLPHIEPSLAPGTPVGVRASAARAVLRITGRTEDTLEPLAQRAADAGTHHTERRAAVAALTEAGLLPRFAVAPLRAAAESPRRVVHDLGGGGPERHPDYVLRTAVRTLLATARPSDQ</sequence>
<proteinExistence type="predicted"/>
<gene>
    <name evidence="1" type="ORF">STRCI_002435</name>
</gene>
<keyword evidence="2" id="KW-1185">Reference proteome</keyword>
<evidence type="ECO:0000313" key="1">
    <source>
        <dbReference type="EMBL" id="WAZ21273.1"/>
    </source>
</evidence>
<reference evidence="1" key="1">
    <citation type="submission" date="2022-12" db="EMBL/GenBank/DDBJ databases">
        <authorList>
            <person name="Ruckert C."/>
            <person name="Busche T."/>
            <person name="Kalinowski J."/>
            <person name="Wittmann C."/>
        </authorList>
    </citation>
    <scope>NUCLEOTIDE SEQUENCE</scope>
    <source>
        <strain evidence="1">DSM 40467</strain>
    </source>
</reference>
<dbReference type="InterPro" id="IPR016024">
    <property type="entry name" value="ARM-type_fold"/>
</dbReference>
<evidence type="ECO:0000313" key="2">
    <source>
        <dbReference type="Proteomes" id="UP001164439"/>
    </source>
</evidence>
<organism evidence="1 2">
    <name type="scientific">Streptomyces cinnabarinus</name>
    <dbReference type="NCBI Taxonomy" id="67287"/>
    <lineage>
        <taxon>Bacteria</taxon>
        <taxon>Bacillati</taxon>
        <taxon>Actinomycetota</taxon>
        <taxon>Actinomycetes</taxon>
        <taxon>Kitasatosporales</taxon>
        <taxon>Streptomycetaceae</taxon>
        <taxon>Streptomyces</taxon>
    </lineage>
</organism>
<dbReference type="EMBL" id="CP114413">
    <property type="protein sequence ID" value="WAZ21273.1"/>
    <property type="molecule type" value="Genomic_DNA"/>
</dbReference>